<keyword evidence="6" id="KW-0548">Nucleotidyltransferase</keyword>
<dbReference type="PANTHER" id="PTHR43584:SF8">
    <property type="entry name" value="N-ACETYLMURAMATE ALPHA-1-PHOSPHATE URIDYLYLTRANSFERASE"/>
    <property type="match status" value="1"/>
</dbReference>
<proteinExistence type="inferred from homology"/>
<dbReference type="InterPro" id="IPR029044">
    <property type="entry name" value="Nucleotide-diphossugar_trans"/>
</dbReference>
<dbReference type="GO" id="GO:0003977">
    <property type="term" value="F:UDP-N-acetylglucosamine diphosphorylase activity"/>
    <property type="evidence" value="ECO:0007669"/>
    <property type="project" value="UniProtKB-EC"/>
</dbReference>
<evidence type="ECO:0000256" key="9">
    <source>
        <dbReference type="ARBA" id="ARBA00048247"/>
    </source>
</evidence>
<dbReference type="PANTHER" id="PTHR43584">
    <property type="entry name" value="NUCLEOTIDYL TRANSFERASE"/>
    <property type="match status" value="1"/>
</dbReference>
<reference evidence="12 13" key="1">
    <citation type="journal article" date="2016" name="Nat. Commun.">
        <title>Thousands of microbial genomes shed light on interconnected biogeochemical processes in an aquifer system.</title>
        <authorList>
            <person name="Anantharaman K."/>
            <person name="Brown C.T."/>
            <person name="Hug L.A."/>
            <person name="Sharon I."/>
            <person name="Castelle C.J."/>
            <person name="Probst A.J."/>
            <person name="Thomas B.C."/>
            <person name="Singh A."/>
            <person name="Wilkins M.J."/>
            <person name="Karaoz U."/>
            <person name="Brodie E.L."/>
            <person name="Williams K.H."/>
            <person name="Hubbard S.S."/>
            <person name="Banfield J.F."/>
        </authorList>
    </citation>
    <scope>NUCLEOTIDE SEQUENCE [LARGE SCALE GENOMIC DNA]</scope>
</reference>
<organism evidence="12 13">
    <name type="scientific">Candidatus Roizmanbacteria bacterium RIFCSPLOWO2_01_FULL_38_12</name>
    <dbReference type="NCBI Taxonomy" id="1802061"/>
    <lineage>
        <taxon>Bacteria</taxon>
        <taxon>Candidatus Roizmaniibacteriota</taxon>
    </lineage>
</organism>
<dbReference type="Gene3D" id="3.90.550.10">
    <property type="entry name" value="Spore Coat Polysaccharide Biosynthesis Protein SpsA, Chain A"/>
    <property type="match status" value="1"/>
</dbReference>
<dbReference type="Pfam" id="PF00132">
    <property type="entry name" value="Hexapep"/>
    <property type="match status" value="2"/>
</dbReference>
<evidence type="ECO:0000256" key="6">
    <source>
        <dbReference type="ARBA" id="ARBA00022695"/>
    </source>
</evidence>
<feature type="domain" description="Nucleotidyl transferase" evidence="11">
    <location>
        <begin position="6"/>
        <end position="215"/>
    </location>
</feature>
<sequence>MNRPLVVILAGGSGKLFSPFVINKTLVPFLGKPLLQHVIEAVEHSGFRDAIVVTNSENETWLSTYQPFNITIQTKIQDKPLGMADALMSIRQEINSRPILVMNAVDYIDPIFLKRIYQKTLSSEAFVTGMKVHHHVPAGYFELQNGRPKAIVEKPEKGREPSEYINLVLHYFSDTTEIMSTIASTSSLNDDHYEKALSKYLQTHTMDLLIYSSYWQKLKYTFNVLDMMELFLKNRLKKHHATTARISPQAVIEGDVYIDEYAHIDAYAVIKGPCYIGKSVKIGNHSLVRQSMIESDSVVGFGSEVARSYVGPRCELHHNFIGDSVLESDVNPSWGTTTANLRLDKKEVRLKLLNGEIIDTGKKKLGAIIAKGAFLGINCLIMPGVTIGKNLNIKPGTTILESITQE</sequence>
<dbReference type="InterPro" id="IPR001451">
    <property type="entry name" value="Hexapep"/>
</dbReference>
<evidence type="ECO:0000256" key="1">
    <source>
        <dbReference type="ARBA" id="ARBA00005166"/>
    </source>
</evidence>
<keyword evidence="7" id="KW-0511">Multifunctional enzyme</keyword>
<keyword evidence="8" id="KW-0012">Acyltransferase</keyword>
<gene>
    <name evidence="12" type="ORF">A3A93_02260</name>
</gene>
<dbReference type="InterPro" id="IPR050065">
    <property type="entry name" value="GlmU-like"/>
</dbReference>
<dbReference type="InterPro" id="IPR011004">
    <property type="entry name" value="Trimer_LpxA-like_sf"/>
</dbReference>
<evidence type="ECO:0000256" key="4">
    <source>
        <dbReference type="ARBA" id="ARBA00007947"/>
    </source>
</evidence>
<name>A0A1F7IWM5_9BACT</name>
<comment type="caution">
    <text evidence="12">The sequence shown here is derived from an EMBL/GenBank/DDBJ whole genome shotgun (WGS) entry which is preliminary data.</text>
</comment>
<comment type="pathway">
    <text evidence="1">Nucleotide-sugar biosynthesis; UDP-N-acetyl-alpha-D-glucosamine biosynthesis; N-acetyl-alpha-D-glucosamine 1-phosphate from alpha-D-glucosamine 6-phosphate (route II): step 2/2.</text>
</comment>
<evidence type="ECO:0000256" key="7">
    <source>
        <dbReference type="ARBA" id="ARBA00023268"/>
    </source>
</evidence>
<dbReference type="Pfam" id="PF00483">
    <property type="entry name" value="NTP_transferase"/>
    <property type="match status" value="1"/>
</dbReference>
<comment type="catalytic activity">
    <reaction evidence="9">
        <text>alpha-D-glucosamine 1-phosphate + acetyl-CoA = N-acetyl-alpha-D-glucosamine 1-phosphate + CoA + H(+)</text>
        <dbReference type="Rhea" id="RHEA:13725"/>
        <dbReference type="ChEBI" id="CHEBI:15378"/>
        <dbReference type="ChEBI" id="CHEBI:57287"/>
        <dbReference type="ChEBI" id="CHEBI:57288"/>
        <dbReference type="ChEBI" id="CHEBI:57776"/>
        <dbReference type="ChEBI" id="CHEBI:58516"/>
        <dbReference type="EC" id="2.3.1.157"/>
    </reaction>
</comment>
<evidence type="ECO:0000256" key="8">
    <source>
        <dbReference type="ARBA" id="ARBA00023315"/>
    </source>
</evidence>
<evidence type="ECO:0000256" key="2">
    <source>
        <dbReference type="ARBA" id="ARBA00005208"/>
    </source>
</evidence>
<dbReference type="InterPro" id="IPR005835">
    <property type="entry name" value="NTP_transferase_dom"/>
</dbReference>
<evidence type="ECO:0000259" key="11">
    <source>
        <dbReference type="Pfam" id="PF00483"/>
    </source>
</evidence>
<dbReference type="SUPFAM" id="SSF51161">
    <property type="entry name" value="Trimeric LpxA-like enzymes"/>
    <property type="match status" value="1"/>
</dbReference>
<dbReference type="Gene3D" id="2.160.10.10">
    <property type="entry name" value="Hexapeptide repeat proteins"/>
    <property type="match status" value="1"/>
</dbReference>
<accession>A0A1F7IWM5</accession>
<dbReference type="EMBL" id="MGAL01000026">
    <property type="protein sequence ID" value="OGK47756.1"/>
    <property type="molecule type" value="Genomic_DNA"/>
</dbReference>
<evidence type="ECO:0000256" key="10">
    <source>
        <dbReference type="ARBA" id="ARBA00048493"/>
    </source>
</evidence>
<dbReference type="GO" id="GO:0019134">
    <property type="term" value="F:glucosamine-1-phosphate N-acetyltransferase activity"/>
    <property type="evidence" value="ECO:0007669"/>
    <property type="project" value="UniProtKB-EC"/>
</dbReference>
<dbReference type="Proteomes" id="UP000177141">
    <property type="component" value="Unassembled WGS sequence"/>
</dbReference>
<evidence type="ECO:0000256" key="5">
    <source>
        <dbReference type="ARBA" id="ARBA00022679"/>
    </source>
</evidence>
<comment type="similarity">
    <text evidence="4">In the N-terminal section; belongs to the N-acetylglucosamine-1-phosphate uridyltransferase family.</text>
</comment>
<dbReference type="AlphaFoldDB" id="A0A1F7IWM5"/>
<evidence type="ECO:0000256" key="3">
    <source>
        <dbReference type="ARBA" id="ARBA00007707"/>
    </source>
</evidence>
<comment type="similarity">
    <text evidence="3">In the C-terminal section; belongs to the transferase hexapeptide repeat family.</text>
</comment>
<comment type="catalytic activity">
    <reaction evidence="10">
        <text>N-acetyl-alpha-D-glucosamine 1-phosphate + UTP + H(+) = UDP-N-acetyl-alpha-D-glucosamine + diphosphate</text>
        <dbReference type="Rhea" id="RHEA:13509"/>
        <dbReference type="ChEBI" id="CHEBI:15378"/>
        <dbReference type="ChEBI" id="CHEBI:33019"/>
        <dbReference type="ChEBI" id="CHEBI:46398"/>
        <dbReference type="ChEBI" id="CHEBI:57705"/>
        <dbReference type="ChEBI" id="CHEBI:57776"/>
        <dbReference type="EC" id="2.7.7.23"/>
    </reaction>
</comment>
<keyword evidence="5" id="KW-0808">Transferase</keyword>
<protein>
    <recommendedName>
        <fullName evidence="11">Nucleotidyl transferase domain-containing protein</fullName>
    </recommendedName>
</protein>
<dbReference type="STRING" id="1802061.A3A93_02260"/>
<evidence type="ECO:0000313" key="12">
    <source>
        <dbReference type="EMBL" id="OGK47756.1"/>
    </source>
</evidence>
<comment type="pathway">
    <text evidence="2">Nucleotide-sugar biosynthesis; UDP-N-acetyl-alpha-D-glucosamine biosynthesis; UDP-N-acetyl-alpha-D-glucosamine from N-acetyl-alpha-D-glucosamine 1-phosphate: step 1/1.</text>
</comment>
<dbReference type="SUPFAM" id="SSF53448">
    <property type="entry name" value="Nucleotide-diphospho-sugar transferases"/>
    <property type="match status" value="1"/>
</dbReference>
<evidence type="ECO:0000313" key="13">
    <source>
        <dbReference type="Proteomes" id="UP000177141"/>
    </source>
</evidence>